<protein>
    <submittedName>
        <fullName evidence="2">Uncharacterized protein</fullName>
    </submittedName>
</protein>
<reference evidence="2 3" key="1">
    <citation type="submission" date="2019-12" db="EMBL/GenBank/DDBJ databases">
        <authorList>
            <person name="Santos-Garcia D."/>
            <person name="Santos-Garcia D."/>
            <person name="Santos-Garcia D."/>
        </authorList>
    </citation>
    <scope>NUCLEOTIDE SEQUENCE [LARGE SCALE GENOMIC DNA]</scope>
    <source>
        <strain evidence="2">PeMo</strain>
    </source>
</reference>
<dbReference type="Proteomes" id="UP000510842">
    <property type="component" value="Chromosome"/>
</dbReference>
<keyword evidence="3" id="KW-1185">Reference proteome</keyword>
<evidence type="ECO:0000256" key="1">
    <source>
        <dbReference type="SAM" id="Phobius"/>
    </source>
</evidence>
<feature type="transmembrane region" description="Helical" evidence="1">
    <location>
        <begin position="28"/>
        <end position="48"/>
    </location>
</feature>
<feature type="transmembrane region" description="Helical" evidence="1">
    <location>
        <begin position="6"/>
        <end position="21"/>
    </location>
</feature>
<keyword evidence="1" id="KW-0812">Transmembrane</keyword>
<gene>
    <name evidence="2" type="ORF">PEMO_0010</name>
</gene>
<keyword evidence="1" id="KW-0472">Membrane</keyword>
<dbReference type="RefSeq" id="WP_180824454.1">
    <property type="nucleotide sequence ID" value="NZ_LR744089.1"/>
</dbReference>
<sequence length="57" mass="6695">MNNLLLINIMVEIIIITFIILQKNNESFIYFNSILINITYLLLLIYFLNSLTLLCLS</sequence>
<dbReference type="EMBL" id="LR744089">
    <property type="protein sequence ID" value="CAA3704570.1"/>
    <property type="molecule type" value="Genomic_DNA"/>
</dbReference>
<accession>A0A6S6RY35</accession>
<name>A0A6S6RY35_9GAMM</name>
<evidence type="ECO:0000313" key="2">
    <source>
        <dbReference type="EMBL" id="CAA3704570.1"/>
    </source>
</evidence>
<proteinExistence type="predicted"/>
<evidence type="ECO:0000313" key="3">
    <source>
        <dbReference type="Proteomes" id="UP000510842"/>
    </source>
</evidence>
<dbReference type="AlphaFoldDB" id="A0A6S6RY35"/>
<keyword evidence="1" id="KW-1133">Transmembrane helix</keyword>
<organism evidence="2 3">
    <name type="scientific">Candidatus Portiera aleyrodidarum</name>
    <name type="common">primary endosymbiont of Bemisia tabaci</name>
    <dbReference type="NCBI Taxonomy" id="91844"/>
    <lineage>
        <taxon>Bacteria</taxon>
        <taxon>Pseudomonadati</taxon>
        <taxon>Pseudomonadota</taxon>
        <taxon>Gammaproteobacteria</taxon>
        <taxon>Candidatus Johnevansiales</taxon>
        <taxon>Candidatus Johnevansiaceae</taxon>
        <taxon>Candidatus Portiera</taxon>
    </lineage>
</organism>